<reference evidence="7" key="1">
    <citation type="submission" date="2018-02" db="EMBL/GenBank/DDBJ databases">
        <authorList>
            <person name="Cohen D.B."/>
            <person name="Kent A.D."/>
        </authorList>
    </citation>
    <scope>NUCLEOTIDE SEQUENCE</scope>
</reference>
<accession>A0A2N9J0K8</accession>
<dbReference type="PANTHER" id="PTHR44042:SF67">
    <property type="entry name" value="MYB-LIKE PROTEIN I"/>
    <property type="match status" value="1"/>
</dbReference>
<dbReference type="InterPro" id="IPR009057">
    <property type="entry name" value="Homeodomain-like_sf"/>
</dbReference>
<feature type="domain" description="Myb-like" evidence="4">
    <location>
        <begin position="115"/>
        <end position="167"/>
    </location>
</feature>
<dbReference type="Pfam" id="PF00249">
    <property type="entry name" value="Myb_DNA-binding"/>
    <property type="match status" value="1"/>
</dbReference>
<dbReference type="AlphaFoldDB" id="A0A2N9J0K8"/>
<proteinExistence type="predicted"/>
<feature type="region of interest" description="Disordered" evidence="3">
    <location>
        <begin position="80"/>
        <end position="138"/>
    </location>
</feature>
<dbReference type="Gene3D" id="1.10.10.60">
    <property type="entry name" value="Homeodomain-like"/>
    <property type="match status" value="1"/>
</dbReference>
<feature type="compositionally biased region" description="Basic and acidic residues" evidence="3">
    <location>
        <begin position="80"/>
        <end position="101"/>
    </location>
</feature>
<dbReference type="PROSITE" id="PS51293">
    <property type="entry name" value="SANT"/>
    <property type="match status" value="1"/>
</dbReference>
<feature type="compositionally biased region" description="Basic and acidic residues" evidence="3">
    <location>
        <begin position="126"/>
        <end position="136"/>
    </location>
</feature>
<feature type="region of interest" description="Disordered" evidence="3">
    <location>
        <begin position="173"/>
        <end position="243"/>
    </location>
</feature>
<dbReference type="SMART" id="SM00717">
    <property type="entry name" value="SANT"/>
    <property type="match status" value="2"/>
</dbReference>
<evidence type="ECO:0008006" key="8">
    <source>
        <dbReference type="Google" id="ProtNLM"/>
    </source>
</evidence>
<feature type="domain" description="HTH myb-type" evidence="6">
    <location>
        <begin position="112"/>
        <end position="171"/>
    </location>
</feature>
<feature type="compositionally biased region" description="Polar residues" evidence="3">
    <location>
        <begin position="204"/>
        <end position="219"/>
    </location>
</feature>
<feature type="compositionally biased region" description="Low complexity" evidence="3">
    <location>
        <begin position="180"/>
        <end position="193"/>
    </location>
</feature>
<comment type="subcellular location">
    <subcellularLocation>
        <location evidence="1">Nucleus</location>
    </subcellularLocation>
</comment>
<gene>
    <name evidence="7" type="ORF">FSB_LOCUS58017</name>
</gene>
<evidence type="ECO:0000256" key="1">
    <source>
        <dbReference type="ARBA" id="ARBA00004123"/>
    </source>
</evidence>
<dbReference type="PANTHER" id="PTHR44042">
    <property type="entry name" value="DUPLICATED HOMEODOMAIN-LIKE SUPERFAMILY PROTEIN-RELATED"/>
    <property type="match status" value="1"/>
</dbReference>
<evidence type="ECO:0000313" key="7">
    <source>
        <dbReference type="EMBL" id="SPD30135.1"/>
    </source>
</evidence>
<evidence type="ECO:0000256" key="2">
    <source>
        <dbReference type="ARBA" id="ARBA00023242"/>
    </source>
</evidence>
<dbReference type="CDD" id="cd00167">
    <property type="entry name" value="SANT"/>
    <property type="match status" value="2"/>
</dbReference>
<sequence length="255" mass="28344">MAFFHDLLCKCDLSQVALPALLESTNQWSSEEETIFWTILEDYGFRKGIFGKIVVKLPRKNLLQIREHMIENIVEVRKSQERRLSGKTNSGEDKADSRGEETNSGGDQVSSEKRRRRGTGEEWTDEEKRRFEEGRTKHGWGSWKEISENFVKTRTPTQVGSYAQKLKLREKSVAQQNVQSTSRSSKKLLTSSKVAPATAADMSGPSSSTDPDMSGPSSSTDHHVAADMSGPSSSTDHHVPNGASPIDQCCSAFSF</sequence>
<name>A0A2N9J0K8_FAGSY</name>
<evidence type="ECO:0000256" key="3">
    <source>
        <dbReference type="SAM" id="MobiDB-lite"/>
    </source>
</evidence>
<dbReference type="SUPFAM" id="SSF46689">
    <property type="entry name" value="Homeodomain-like"/>
    <property type="match status" value="1"/>
</dbReference>
<organism evidence="7">
    <name type="scientific">Fagus sylvatica</name>
    <name type="common">Beechnut</name>
    <dbReference type="NCBI Taxonomy" id="28930"/>
    <lineage>
        <taxon>Eukaryota</taxon>
        <taxon>Viridiplantae</taxon>
        <taxon>Streptophyta</taxon>
        <taxon>Embryophyta</taxon>
        <taxon>Tracheophyta</taxon>
        <taxon>Spermatophyta</taxon>
        <taxon>Magnoliopsida</taxon>
        <taxon>eudicotyledons</taxon>
        <taxon>Gunneridae</taxon>
        <taxon>Pentapetalae</taxon>
        <taxon>rosids</taxon>
        <taxon>fabids</taxon>
        <taxon>Fagales</taxon>
        <taxon>Fagaceae</taxon>
        <taxon>Fagus</taxon>
    </lineage>
</organism>
<dbReference type="EMBL" id="OIVN01006303">
    <property type="protein sequence ID" value="SPD30135.1"/>
    <property type="molecule type" value="Genomic_DNA"/>
</dbReference>
<dbReference type="GO" id="GO:0005634">
    <property type="term" value="C:nucleus"/>
    <property type="evidence" value="ECO:0007669"/>
    <property type="project" value="UniProtKB-SubCell"/>
</dbReference>
<dbReference type="PROSITE" id="PS50090">
    <property type="entry name" value="MYB_LIKE"/>
    <property type="match status" value="1"/>
</dbReference>
<dbReference type="PROSITE" id="PS51294">
    <property type="entry name" value="HTH_MYB"/>
    <property type="match status" value="1"/>
</dbReference>
<dbReference type="InterPro" id="IPR017930">
    <property type="entry name" value="Myb_dom"/>
</dbReference>
<dbReference type="InterPro" id="IPR017884">
    <property type="entry name" value="SANT_dom"/>
</dbReference>
<keyword evidence="2" id="KW-0539">Nucleus</keyword>
<evidence type="ECO:0000259" key="5">
    <source>
        <dbReference type="PROSITE" id="PS51293"/>
    </source>
</evidence>
<evidence type="ECO:0000259" key="6">
    <source>
        <dbReference type="PROSITE" id="PS51294"/>
    </source>
</evidence>
<evidence type="ECO:0000259" key="4">
    <source>
        <dbReference type="PROSITE" id="PS50090"/>
    </source>
</evidence>
<feature type="domain" description="SANT" evidence="5">
    <location>
        <begin position="118"/>
        <end position="171"/>
    </location>
</feature>
<protein>
    <recommendedName>
        <fullName evidence="8">HTH myb-type domain-containing protein</fullName>
    </recommendedName>
</protein>
<dbReference type="InterPro" id="IPR001005">
    <property type="entry name" value="SANT/Myb"/>
</dbReference>